<comment type="caution">
    <text evidence="1">The sequence shown here is derived from an EMBL/GenBank/DDBJ whole genome shotgun (WGS) entry which is preliminary data.</text>
</comment>
<name>A0A7W3SYK7_9BACL</name>
<gene>
    <name evidence="1" type="ORF">FHR92_005057</name>
</gene>
<evidence type="ECO:0000313" key="1">
    <source>
        <dbReference type="EMBL" id="MBA9088540.1"/>
    </source>
</evidence>
<organism evidence="1 2">
    <name type="scientific">Fontibacillus solani</name>
    <dbReference type="NCBI Taxonomy" id="1572857"/>
    <lineage>
        <taxon>Bacteria</taxon>
        <taxon>Bacillati</taxon>
        <taxon>Bacillota</taxon>
        <taxon>Bacilli</taxon>
        <taxon>Bacillales</taxon>
        <taxon>Paenibacillaceae</taxon>
        <taxon>Fontibacillus</taxon>
    </lineage>
</organism>
<dbReference type="Pfam" id="PF00756">
    <property type="entry name" value="Esterase"/>
    <property type="match status" value="1"/>
</dbReference>
<evidence type="ECO:0000313" key="2">
    <source>
        <dbReference type="Proteomes" id="UP000567067"/>
    </source>
</evidence>
<dbReference type="InterPro" id="IPR050583">
    <property type="entry name" value="Mycobacterial_A85_antigen"/>
</dbReference>
<dbReference type="SUPFAM" id="SSF53474">
    <property type="entry name" value="alpha/beta-Hydrolases"/>
    <property type="match status" value="1"/>
</dbReference>
<sequence>MISRIIKHEQFKSEILQNSRTLYVYVPPGYDDEQFRESRYPVLYMQDGQHAFYADDAGGSWDIHITADRLIAEGRVRPFIIVGVSHISNVRISEYLHPMEGNESIQDVESKGHEYERFLIEEVKTFVDRNYRTLDGPEHTAVQGASAGGLVSYHLAFNRPDVFGLVGAMCPYFVSVDALTGKETRLGEKYTQKVPIKIWMDVGEYEGYTVMEKHVRAFADGLIDMGFQPGIDFWYYYVPDSGHSQKDWANRVHAPLLAFFGDIGQPERGELFGEECVALHDSVQRVNPVIFYNSGFVETDTDGVYEVEDPSIIRVETDGRLIPLREGATTIVYCKGKIRTQLSLTVVRELPEWVTVDIRVDVPPHTPETDYIYAGIPLPRTGEFEFGGAFQVPRSFACEFRISRSMNIMETAVDGSEVPFRRFKATDGLKLCYCVENWNDTLKETVR</sequence>
<dbReference type="RefSeq" id="WP_182540181.1">
    <property type="nucleotide sequence ID" value="NZ_JACJIP010000055.1"/>
</dbReference>
<reference evidence="1 2" key="1">
    <citation type="submission" date="2020-08" db="EMBL/GenBank/DDBJ databases">
        <title>Genomic Encyclopedia of Type Strains, Phase III (KMG-III): the genomes of soil and plant-associated and newly described type strains.</title>
        <authorList>
            <person name="Whitman W."/>
        </authorList>
    </citation>
    <scope>NUCLEOTIDE SEQUENCE [LARGE SCALE GENOMIC DNA]</scope>
    <source>
        <strain evidence="1 2">CECT 8693</strain>
    </source>
</reference>
<dbReference type="PANTHER" id="PTHR48098">
    <property type="entry name" value="ENTEROCHELIN ESTERASE-RELATED"/>
    <property type="match status" value="1"/>
</dbReference>
<keyword evidence="2" id="KW-1185">Reference proteome</keyword>
<protein>
    <submittedName>
        <fullName evidence="1">Enterochelin esterase-like enzyme</fullName>
    </submittedName>
</protein>
<dbReference type="AlphaFoldDB" id="A0A7W3SYK7"/>
<accession>A0A7W3SYK7</accession>
<dbReference type="EMBL" id="JACJIP010000055">
    <property type="protein sequence ID" value="MBA9088540.1"/>
    <property type="molecule type" value="Genomic_DNA"/>
</dbReference>
<dbReference type="PANTHER" id="PTHR48098:SF6">
    <property type="entry name" value="FERRI-BACILLIBACTIN ESTERASE BESA"/>
    <property type="match status" value="1"/>
</dbReference>
<dbReference type="Gene3D" id="3.40.50.1820">
    <property type="entry name" value="alpha/beta hydrolase"/>
    <property type="match status" value="1"/>
</dbReference>
<dbReference type="InterPro" id="IPR000801">
    <property type="entry name" value="Esterase-like"/>
</dbReference>
<dbReference type="InterPro" id="IPR029058">
    <property type="entry name" value="AB_hydrolase_fold"/>
</dbReference>
<dbReference type="Proteomes" id="UP000567067">
    <property type="component" value="Unassembled WGS sequence"/>
</dbReference>
<proteinExistence type="predicted"/>